<keyword evidence="2" id="KW-0540">Nuclease</keyword>
<dbReference type="Pfam" id="PF14239">
    <property type="entry name" value="RRXRR"/>
    <property type="match status" value="1"/>
</dbReference>
<sequence length="520" mass="60430">MMVLVQNKDGSPLSPCHPARARIMLKKGKAKVVCTYPFTIKLTYKVENPVFAPTRAVLDDGKTCGLGVVQENRTHNLALCKAEMETRGEEISDNLKRRKELRAQRRRRRNKKRGREGRIKIRYRKGQEYPQSIVADVQAKVNAVKRLMKMYPITEIVLEPVKLDIVKELNPGVRGKDYQRGLSYGIEADTRNQKRRLAILRRDGYRCLYCGREVTEETARIHHFVQRKHGGTKRYDILGTLCEECHTSVSTGELALAFDLESYPNIRAAGRCMHGRHLLERELRKLGVPVVVKYGYEAQKLRERYGFPKSHGNDAVVLGCNPEKGLIDRSTVYKVKLHARHGGRKLFDANPGVAAYRGQADRQPHVDWARMVVDDHNHEWNRKNRSYRRHVRNKYYKKLKEEGKFNYDLLPGRKHLNEIFTVNRAMLLTEGGPVLVKNQRIREWRYPHPWPDRRRVIERYDLVRTQKGGVGIVTSIMSDCTVRVDFVKKREGYKTDFSFYRPEALEIIQKGSSQTWVIQE</sequence>
<feature type="domain" description="C2H2-type" evidence="1">
    <location>
        <begin position="205"/>
        <end position="234"/>
    </location>
</feature>
<dbReference type="InterPro" id="IPR013087">
    <property type="entry name" value="Znf_C2H2_type"/>
</dbReference>
<reference evidence="2 3" key="1">
    <citation type="submission" date="2017-04" db="EMBL/GenBank/DDBJ databases">
        <authorList>
            <person name="Afonso C.L."/>
            <person name="Miller P.J."/>
            <person name="Scott M.A."/>
            <person name="Spackman E."/>
            <person name="Goraichik I."/>
            <person name="Dimitrov K.M."/>
            <person name="Suarez D.L."/>
            <person name="Swayne D.E."/>
        </authorList>
    </citation>
    <scope>NUCLEOTIDE SEQUENCE [LARGE SCALE GENOMIC DNA]</scope>
    <source>
        <strain evidence="2 3">ToBE</strain>
    </source>
</reference>
<dbReference type="RefSeq" id="WP_084665372.1">
    <property type="nucleotide sequence ID" value="NZ_LT838272.1"/>
</dbReference>
<dbReference type="InterPro" id="IPR002711">
    <property type="entry name" value="HNH"/>
</dbReference>
<organism evidence="2 3">
    <name type="scientific">Thermanaeromonas toyohensis ToBE</name>
    <dbReference type="NCBI Taxonomy" id="698762"/>
    <lineage>
        <taxon>Bacteria</taxon>
        <taxon>Bacillati</taxon>
        <taxon>Bacillota</taxon>
        <taxon>Clostridia</taxon>
        <taxon>Neomoorellales</taxon>
        <taxon>Neomoorellaceae</taxon>
        <taxon>Thermanaeromonas</taxon>
    </lineage>
</organism>
<dbReference type="Proteomes" id="UP000192569">
    <property type="component" value="Chromosome I"/>
</dbReference>
<evidence type="ECO:0000313" key="3">
    <source>
        <dbReference type="Proteomes" id="UP000192569"/>
    </source>
</evidence>
<proteinExistence type="predicted"/>
<evidence type="ECO:0000313" key="2">
    <source>
        <dbReference type="EMBL" id="SMB97151.1"/>
    </source>
</evidence>
<dbReference type="NCBIfam" id="NF040563">
    <property type="entry name" value="guided_IscB"/>
    <property type="match status" value="1"/>
</dbReference>
<protein>
    <submittedName>
        <fullName evidence="2">HNH endonuclease</fullName>
    </submittedName>
</protein>
<dbReference type="InterPro" id="IPR025938">
    <property type="entry name" value="RRXRR_dom"/>
</dbReference>
<evidence type="ECO:0000259" key="1">
    <source>
        <dbReference type="PROSITE" id="PS50157"/>
    </source>
</evidence>
<dbReference type="GO" id="GO:0004519">
    <property type="term" value="F:endonuclease activity"/>
    <property type="evidence" value="ECO:0007669"/>
    <property type="project" value="UniProtKB-KW"/>
</dbReference>
<dbReference type="PROSITE" id="PS50157">
    <property type="entry name" value="ZINC_FINGER_C2H2_2"/>
    <property type="match status" value="1"/>
</dbReference>
<keyword evidence="2" id="KW-0378">Hydrolase</keyword>
<dbReference type="Gene3D" id="1.10.30.50">
    <property type="match status" value="1"/>
</dbReference>
<name>A0A1W1VVM2_9FIRM</name>
<dbReference type="STRING" id="698762.SAMN00808754_1769"/>
<accession>A0A1W1VVM2</accession>
<dbReference type="GO" id="GO:0008270">
    <property type="term" value="F:zinc ion binding"/>
    <property type="evidence" value="ECO:0007669"/>
    <property type="project" value="InterPro"/>
</dbReference>
<keyword evidence="2" id="KW-0255">Endonuclease</keyword>
<dbReference type="SMART" id="SM00507">
    <property type="entry name" value="HNHc"/>
    <property type="match status" value="1"/>
</dbReference>
<dbReference type="InterPro" id="IPR047693">
    <property type="entry name" value="RNA-guided_IscB-like"/>
</dbReference>
<dbReference type="Pfam" id="PF01844">
    <property type="entry name" value="HNH"/>
    <property type="match status" value="1"/>
</dbReference>
<dbReference type="GO" id="GO:0003676">
    <property type="term" value="F:nucleic acid binding"/>
    <property type="evidence" value="ECO:0007669"/>
    <property type="project" value="InterPro"/>
</dbReference>
<keyword evidence="3" id="KW-1185">Reference proteome</keyword>
<dbReference type="EMBL" id="LT838272">
    <property type="protein sequence ID" value="SMB97151.1"/>
    <property type="molecule type" value="Genomic_DNA"/>
</dbReference>
<gene>
    <name evidence="2" type="ORF">SAMN00808754_1769</name>
</gene>
<dbReference type="InterPro" id="IPR003615">
    <property type="entry name" value="HNH_nuc"/>
</dbReference>
<dbReference type="AlphaFoldDB" id="A0A1W1VVM2"/>
<dbReference type="OrthoDB" id="9779761at2"/>
<dbReference type="CDD" id="cd00085">
    <property type="entry name" value="HNHc"/>
    <property type="match status" value="1"/>
</dbReference>
<dbReference type="PROSITE" id="PS00028">
    <property type="entry name" value="ZINC_FINGER_C2H2_1"/>
    <property type="match status" value="1"/>
</dbReference>